<evidence type="ECO:0000256" key="1">
    <source>
        <dbReference type="SAM" id="Phobius"/>
    </source>
</evidence>
<accession>A0ABQ3WDQ8</accession>
<reference evidence="2" key="1">
    <citation type="submission" date="2021-01" db="EMBL/GenBank/DDBJ databases">
        <title>Whole genome shotgun sequence of Actinoplanes capillaceus NBRC 16408.</title>
        <authorList>
            <person name="Komaki H."/>
            <person name="Tamura T."/>
        </authorList>
    </citation>
    <scope>NUCLEOTIDE SEQUENCE [LARGE SCALE GENOMIC DNA]</scope>
    <source>
        <strain evidence="2">NBRC 16408</strain>
    </source>
</reference>
<name>A0ABQ3WDQ8_9ACTN</name>
<keyword evidence="1" id="KW-1133">Transmembrane helix</keyword>
<proteinExistence type="predicted"/>
<protein>
    <recommendedName>
        <fullName evidence="3">Thioredoxin domain-containing protein</fullName>
    </recommendedName>
</protein>
<dbReference type="EMBL" id="BOMF01000019">
    <property type="protein sequence ID" value="GID43976.1"/>
    <property type="molecule type" value="Genomic_DNA"/>
</dbReference>
<dbReference type="RefSeq" id="WP_204294610.1">
    <property type="nucleotide sequence ID" value="NZ_BAAAGQ010000002.1"/>
</dbReference>
<comment type="caution">
    <text evidence="2">The sequence shown here is derived from an EMBL/GenBank/DDBJ whole genome shotgun (WGS) entry which is preliminary data.</text>
</comment>
<organism evidence="2">
    <name type="scientific">Actinoplanes campanulatus</name>
    <dbReference type="NCBI Taxonomy" id="113559"/>
    <lineage>
        <taxon>Bacteria</taxon>
        <taxon>Bacillati</taxon>
        <taxon>Actinomycetota</taxon>
        <taxon>Actinomycetes</taxon>
        <taxon>Micromonosporales</taxon>
        <taxon>Micromonosporaceae</taxon>
        <taxon>Actinoplanes</taxon>
    </lineage>
</organism>
<evidence type="ECO:0008006" key="3">
    <source>
        <dbReference type="Google" id="ProtNLM"/>
    </source>
</evidence>
<keyword evidence="1" id="KW-0812">Transmembrane</keyword>
<feature type="transmembrane region" description="Helical" evidence="1">
    <location>
        <begin position="6"/>
        <end position="26"/>
    </location>
</feature>
<sequence>MSPLWALLLLTWAAMIILFLGLGAVLREVRMLRAQIDAAAATGERVEIELPSGVAGGRGGLVVAVDSGCPLCIAVVQQVGSVMSGPDSAAAVLLTFEPEEQWNGLTGGLPVVRDDRAWSAIAHLSTPILLQVDGQGRVRRLHLPANERDVTPVLQSWGLLSQSEKNGRANAA</sequence>
<evidence type="ECO:0000313" key="2">
    <source>
        <dbReference type="EMBL" id="GID43976.1"/>
    </source>
</evidence>
<gene>
    <name evidence="2" type="ORF">Aca07nite_12510</name>
</gene>
<keyword evidence="1" id="KW-0472">Membrane</keyword>